<reference evidence="1 2" key="1">
    <citation type="submission" date="2021-03" db="EMBL/GenBank/DDBJ databases">
        <title>Genomic Encyclopedia of Type Strains, Phase IV (KMG-IV): sequencing the most valuable type-strain genomes for metagenomic binning, comparative biology and taxonomic classification.</title>
        <authorList>
            <person name="Goeker M."/>
        </authorList>
    </citation>
    <scope>NUCLEOTIDE SEQUENCE [LARGE SCALE GENOMIC DNA]</scope>
    <source>
        <strain evidence="1 2">DSM 3984</strain>
    </source>
</reference>
<keyword evidence="2" id="KW-1185">Reference proteome</keyword>
<proteinExistence type="predicted"/>
<sequence length="83" mass="9520">MELDERKKYNKVCKKTQAYKNNKIIFKGDIEYGKLHSFIIDSNIVIVMGTVILESTALEVPSITAPGYAINNIFNDITYKKYI</sequence>
<evidence type="ECO:0000313" key="2">
    <source>
        <dbReference type="Proteomes" id="UP000783390"/>
    </source>
</evidence>
<organism evidence="1 2">
    <name type="scientific">Clostridium moniliforme</name>
    <dbReference type="NCBI Taxonomy" id="39489"/>
    <lineage>
        <taxon>Bacteria</taxon>
        <taxon>Bacillati</taxon>
        <taxon>Bacillota</taxon>
        <taxon>Clostridia</taxon>
        <taxon>Eubacteriales</taxon>
        <taxon>Clostridiaceae</taxon>
        <taxon>Clostridium</taxon>
    </lineage>
</organism>
<dbReference type="RefSeq" id="WP_209795864.1">
    <property type="nucleotide sequence ID" value="NZ_JAGGJZ010000002.1"/>
</dbReference>
<dbReference type="EMBL" id="JAGGJZ010000002">
    <property type="protein sequence ID" value="MBP1889144.1"/>
    <property type="molecule type" value="Genomic_DNA"/>
</dbReference>
<evidence type="ECO:0008006" key="3">
    <source>
        <dbReference type="Google" id="ProtNLM"/>
    </source>
</evidence>
<evidence type="ECO:0000313" key="1">
    <source>
        <dbReference type="EMBL" id="MBP1889144.1"/>
    </source>
</evidence>
<gene>
    <name evidence="1" type="ORF">J2Z53_000725</name>
</gene>
<accession>A0ABS4EYS3</accession>
<name>A0ABS4EYS3_9CLOT</name>
<comment type="caution">
    <text evidence="1">The sequence shown here is derived from an EMBL/GenBank/DDBJ whole genome shotgun (WGS) entry which is preliminary data.</text>
</comment>
<protein>
    <recommendedName>
        <fullName evidence="3">Bacterial bifunctional deaminase-reductase C-terminal domain-containing protein</fullName>
    </recommendedName>
</protein>
<dbReference type="Proteomes" id="UP000783390">
    <property type="component" value="Unassembled WGS sequence"/>
</dbReference>